<dbReference type="EnsemblMetazoa" id="PPAI003253-RA">
    <property type="protein sequence ID" value="PPAI003253-PA"/>
    <property type="gene ID" value="PPAI003253"/>
</dbReference>
<dbReference type="AlphaFoldDB" id="A0A1B0GMR0"/>
<dbReference type="VEuPathDB" id="VectorBase:PPAPM1_011286"/>
<protein>
    <recommendedName>
        <fullName evidence="2">CD80-like immunoglobulin C2-set domain-containing protein</fullName>
    </recommendedName>
</protein>
<keyword evidence="4" id="KW-1185">Reference proteome</keyword>
<accession>A0A1B0GMR0</accession>
<dbReference type="VEuPathDB" id="VectorBase:PPAI003253"/>
<proteinExistence type="predicted"/>
<evidence type="ECO:0000259" key="2">
    <source>
        <dbReference type="Pfam" id="PF08205"/>
    </source>
</evidence>
<evidence type="ECO:0000313" key="4">
    <source>
        <dbReference type="Proteomes" id="UP000092462"/>
    </source>
</evidence>
<sequence length="112" mass="12975">MPHHRPAIVGTRPKYRVRDSVRANCTSRLSKPAANLTWSINNLPLKCLATIHDIYIQSTEKSLEEEKPKIYTTRTSNVNYMNFHLNLPHDQSPTVHNADSFGRKNSYETEFY</sequence>
<evidence type="ECO:0000313" key="3">
    <source>
        <dbReference type="EnsemblMetazoa" id="PPAI003253-PA"/>
    </source>
</evidence>
<dbReference type="PANTHER" id="PTHR21261">
    <property type="entry name" value="BEAT PROTEIN"/>
    <property type="match status" value="1"/>
</dbReference>
<dbReference type="EMBL" id="AJVK01012239">
    <property type="status" value="NOT_ANNOTATED_CDS"/>
    <property type="molecule type" value="Genomic_DNA"/>
</dbReference>
<dbReference type="Pfam" id="PF08205">
    <property type="entry name" value="C2-set_2"/>
    <property type="match status" value="1"/>
</dbReference>
<evidence type="ECO:0000256" key="1">
    <source>
        <dbReference type="ARBA" id="ARBA00023157"/>
    </source>
</evidence>
<name>A0A1B0GMR0_PHLPP</name>
<dbReference type="GO" id="GO:0008045">
    <property type="term" value="P:motor neuron axon guidance"/>
    <property type="evidence" value="ECO:0007669"/>
    <property type="project" value="TreeGrafter"/>
</dbReference>
<dbReference type="InterPro" id="IPR013783">
    <property type="entry name" value="Ig-like_fold"/>
</dbReference>
<dbReference type="PANTHER" id="PTHR21261:SF8">
    <property type="entry name" value="BEATEN PATH IA, ISOFORM B-RELATED"/>
    <property type="match status" value="1"/>
</dbReference>
<dbReference type="Proteomes" id="UP000092462">
    <property type="component" value="Unassembled WGS sequence"/>
</dbReference>
<dbReference type="Gene3D" id="2.60.40.10">
    <property type="entry name" value="Immunoglobulins"/>
    <property type="match status" value="1"/>
</dbReference>
<keyword evidence="1" id="KW-1015">Disulfide bond</keyword>
<organism evidence="3 4">
    <name type="scientific">Phlebotomus papatasi</name>
    <name type="common">Sandfly</name>
    <dbReference type="NCBI Taxonomy" id="29031"/>
    <lineage>
        <taxon>Eukaryota</taxon>
        <taxon>Metazoa</taxon>
        <taxon>Ecdysozoa</taxon>
        <taxon>Arthropoda</taxon>
        <taxon>Hexapoda</taxon>
        <taxon>Insecta</taxon>
        <taxon>Pterygota</taxon>
        <taxon>Neoptera</taxon>
        <taxon>Endopterygota</taxon>
        <taxon>Diptera</taxon>
        <taxon>Nematocera</taxon>
        <taxon>Psychodoidea</taxon>
        <taxon>Psychodidae</taxon>
        <taxon>Phlebotomus</taxon>
        <taxon>Phlebotomus</taxon>
    </lineage>
</organism>
<reference evidence="3" key="1">
    <citation type="submission" date="2022-08" db="UniProtKB">
        <authorList>
            <consortium name="EnsemblMetazoa"/>
        </authorList>
    </citation>
    <scope>IDENTIFICATION</scope>
    <source>
        <strain evidence="3">Israel</strain>
    </source>
</reference>
<feature type="domain" description="CD80-like immunoglobulin C2-set" evidence="2">
    <location>
        <begin position="19"/>
        <end position="74"/>
    </location>
</feature>
<dbReference type="InterPro" id="IPR013162">
    <property type="entry name" value="CD80_C2-set"/>
</dbReference>